<comment type="cofactor">
    <cofactor evidence="4">
        <name>FAD</name>
        <dbReference type="ChEBI" id="CHEBI:57692"/>
    </cofactor>
    <text evidence="4">Binds 1 FAD per subunit.</text>
</comment>
<feature type="binding site" evidence="4">
    <location>
        <begin position="280"/>
        <end position="287"/>
    </location>
    <ligand>
        <name>FAD</name>
        <dbReference type="ChEBI" id="CHEBI:57692"/>
    </ligand>
</feature>
<evidence type="ECO:0000256" key="2">
    <source>
        <dbReference type="ARBA" id="ARBA00022827"/>
    </source>
</evidence>
<feature type="site" description="Electron transfer via tryptophanyl radical" evidence="5">
    <location>
        <position position="311"/>
    </location>
</feature>
<feature type="domain" description="Photolyase/cryptochrome alpha/beta" evidence="7">
    <location>
        <begin position="3"/>
        <end position="132"/>
    </location>
</feature>
<sequence length="477" mass="54508">MSDRILFWHRRDLRLADNLGLTAACQRTRQVTGVFCLDPAILNREDLAPARLVFLLDSLRELQAGYARLGSDLLILHQSPVTGLPALAKALKVRSVFWNQDVEPYGRRRDEQVAAGLKEQGIAVQQIWDQLLHPPGTILTGSGSPYTVYGPFWKNWRAQPKQDPVPAPPALQGHTETEETLGTIALPDPQTFQVIWTNPLEIPVGEAAARQQLDQFCQGTTIGQYDEDRNYPARPGTSRLSAALKFGTLGIRTVWRQAEQVLVRCRSDEERNGVEVWQKELAWREFYQHVLYFFPALADGPYRPVWKGFPWRENRDQFAAWCAGMTGYPIVDAAMRQLNQTGWMHNRCRMIVASFLTKDLILNWQWGEKYFMQQLCDGDLAANNGGWQWSASSGMDPKPLRIFNPASQAQKFDPEADYIRQWIPELKSVDSERLVKGNLPKAVRDRVGYPDPIVNHQQQQQTFKRLYQQQKNAINPK</sequence>
<evidence type="ECO:0000256" key="4">
    <source>
        <dbReference type="PIRSR" id="PIRSR602081-1"/>
    </source>
</evidence>
<dbReference type="InterPro" id="IPR036134">
    <property type="entry name" value="Crypto/Photolyase_FAD-like_sf"/>
</dbReference>
<dbReference type="InterPro" id="IPR002081">
    <property type="entry name" value="Cryptochrome/DNA_photolyase_1"/>
</dbReference>
<organism evidence="8 9">
    <name type="scientific">Lyngbya confervoides BDU141951</name>
    <dbReference type="NCBI Taxonomy" id="1574623"/>
    <lineage>
        <taxon>Bacteria</taxon>
        <taxon>Bacillati</taxon>
        <taxon>Cyanobacteriota</taxon>
        <taxon>Cyanophyceae</taxon>
        <taxon>Oscillatoriophycideae</taxon>
        <taxon>Oscillatoriales</taxon>
        <taxon>Microcoleaceae</taxon>
        <taxon>Lyngbya</taxon>
    </lineage>
</organism>
<keyword evidence="1 4" id="KW-0285">Flavoprotein</keyword>
<evidence type="ECO:0000256" key="1">
    <source>
        <dbReference type="ARBA" id="ARBA00022630"/>
    </source>
</evidence>
<dbReference type="EC" id="4.1.99.3" evidence="8"/>
<dbReference type="PRINTS" id="PR00147">
    <property type="entry name" value="DNAPHOTLYASE"/>
</dbReference>
<keyword evidence="3 6" id="KW-0157">Chromophore</keyword>
<dbReference type="Gene3D" id="1.10.579.10">
    <property type="entry name" value="DNA Cyclobutane Dipyrimidine Photolyase, subunit A, domain 3"/>
    <property type="match status" value="1"/>
</dbReference>
<dbReference type="GO" id="GO:0006950">
    <property type="term" value="P:response to stress"/>
    <property type="evidence" value="ECO:0007669"/>
    <property type="project" value="UniProtKB-ARBA"/>
</dbReference>
<evidence type="ECO:0000256" key="3">
    <source>
        <dbReference type="ARBA" id="ARBA00022991"/>
    </source>
</evidence>
<dbReference type="InterPro" id="IPR006050">
    <property type="entry name" value="DNA_photolyase_N"/>
</dbReference>
<dbReference type="SUPFAM" id="SSF48173">
    <property type="entry name" value="Cryptochrome/photolyase FAD-binding domain"/>
    <property type="match status" value="1"/>
</dbReference>
<dbReference type="Pfam" id="PF00875">
    <property type="entry name" value="DNA_photolyase"/>
    <property type="match status" value="1"/>
</dbReference>
<evidence type="ECO:0000259" key="7">
    <source>
        <dbReference type="PROSITE" id="PS51645"/>
    </source>
</evidence>
<dbReference type="Gene3D" id="1.25.40.80">
    <property type="match status" value="1"/>
</dbReference>
<dbReference type="InterPro" id="IPR005101">
    <property type="entry name" value="Cryptochr/Photolyase_FAD-bd"/>
</dbReference>
<dbReference type="Proteomes" id="UP000031561">
    <property type="component" value="Unassembled WGS sequence"/>
</dbReference>
<evidence type="ECO:0000313" key="8">
    <source>
        <dbReference type="EMBL" id="MCM1983827.1"/>
    </source>
</evidence>
<proteinExistence type="inferred from homology"/>
<gene>
    <name evidence="8" type="ORF">QQ91_0013475</name>
</gene>
<dbReference type="RefSeq" id="WP_166275416.1">
    <property type="nucleotide sequence ID" value="NZ_JTHE03000079.1"/>
</dbReference>
<reference evidence="8 9" key="1">
    <citation type="journal article" date="2015" name="Genome Announc.">
        <title>Draft Genome Sequence of Filamentous Marine Cyanobacterium Lyngbya confervoides Strain BDU141951.</title>
        <authorList>
            <person name="Chandrababunaidu M.M."/>
            <person name="Sen D."/>
            <person name="Tripathy S."/>
        </authorList>
    </citation>
    <scope>NUCLEOTIDE SEQUENCE [LARGE SCALE GENOMIC DNA]</scope>
    <source>
        <strain evidence="8 9">BDU141951</strain>
    </source>
</reference>
<keyword evidence="8" id="KW-0456">Lyase</keyword>
<dbReference type="GO" id="GO:0003904">
    <property type="term" value="F:deoxyribodipyrimidine photo-lyase activity"/>
    <property type="evidence" value="ECO:0007669"/>
    <property type="project" value="UniProtKB-EC"/>
</dbReference>
<keyword evidence="9" id="KW-1185">Reference proteome</keyword>
<feature type="binding site" evidence="4">
    <location>
        <position position="225"/>
    </location>
    <ligand>
        <name>FAD</name>
        <dbReference type="ChEBI" id="CHEBI:57692"/>
    </ligand>
</feature>
<dbReference type="InterPro" id="IPR018394">
    <property type="entry name" value="DNA_photolyase_1_CS_C"/>
</dbReference>
<protein>
    <submittedName>
        <fullName evidence="8">Deoxyribodipyrimidine photo-lyase</fullName>
        <ecNumber evidence="8">4.1.99.3</ecNumber>
    </submittedName>
</protein>
<dbReference type="InterPro" id="IPR036155">
    <property type="entry name" value="Crypto/Photolyase_N_sf"/>
</dbReference>
<dbReference type="PANTHER" id="PTHR11455:SF9">
    <property type="entry name" value="CRYPTOCHROME CIRCADIAN CLOCK 5 ISOFORM X1"/>
    <property type="match status" value="1"/>
</dbReference>
<evidence type="ECO:0000313" key="9">
    <source>
        <dbReference type="Proteomes" id="UP000031561"/>
    </source>
</evidence>
<dbReference type="GO" id="GO:0006139">
    <property type="term" value="P:nucleobase-containing compound metabolic process"/>
    <property type="evidence" value="ECO:0007669"/>
    <property type="project" value="UniProtKB-ARBA"/>
</dbReference>
<dbReference type="PROSITE" id="PS00394">
    <property type="entry name" value="DNA_PHOTOLYASES_1_1"/>
    <property type="match status" value="1"/>
</dbReference>
<comment type="caution">
    <text evidence="8">The sequence shown here is derived from an EMBL/GenBank/DDBJ whole genome shotgun (WGS) entry which is preliminary data.</text>
</comment>
<name>A0ABD4T5L9_9CYAN</name>
<evidence type="ECO:0000256" key="5">
    <source>
        <dbReference type="PIRSR" id="PIRSR602081-2"/>
    </source>
</evidence>
<dbReference type="PANTHER" id="PTHR11455">
    <property type="entry name" value="CRYPTOCHROME"/>
    <property type="match status" value="1"/>
</dbReference>
<dbReference type="Pfam" id="PF03441">
    <property type="entry name" value="FAD_binding_7"/>
    <property type="match status" value="1"/>
</dbReference>
<feature type="site" description="Electron transfer via tryptophanyl radical" evidence="5">
    <location>
        <position position="364"/>
    </location>
</feature>
<dbReference type="PROSITE" id="PS00691">
    <property type="entry name" value="DNA_PHOTOLYASES_1_2"/>
    <property type="match status" value="1"/>
</dbReference>
<feature type="binding site" evidence="4">
    <location>
        <begin position="377"/>
        <end position="379"/>
    </location>
    <ligand>
        <name>FAD</name>
        <dbReference type="ChEBI" id="CHEBI:57692"/>
    </ligand>
</feature>
<evidence type="ECO:0000256" key="6">
    <source>
        <dbReference type="RuleBase" id="RU004182"/>
    </source>
</evidence>
<dbReference type="AlphaFoldDB" id="A0ABD4T5L9"/>
<dbReference type="EMBL" id="JTHE03000079">
    <property type="protein sequence ID" value="MCM1983827.1"/>
    <property type="molecule type" value="Genomic_DNA"/>
</dbReference>
<dbReference type="Gene3D" id="3.40.50.620">
    <property type="entry name" value="HUPs"/>
    <property type="match status" value="1"/>
</dbReference>
<feature type="site" description="Electron transfer via tryptophanyl radical" evidence="5">
    <location>
        <position position="387"/>
    </location>
</feature>
<dbReference type="InterPro" id="IPR014729">
    <property type="entry name" value="Rossmann-like_a/b/a_fold"/>
</dbReference>
<feature type="binding site" evidence="4">
    <location>
        <position position="277"/>
    </location>
    <ligand>
        <name>FAD</name>
        <dbReference type="ChEBI" id="CHEBI:57692"/>
    </ligand>
</feature>
<feature type="binding site" evidence="4">
    <location>
        <begin position="237"/>
        <end position="241"/>
    </location>
    <ligand>
        <name>FAD</name>
        <dbReference type="ChEBI" id="CHEBI:57692"/>
    </ligand>
</feature>
<dbReference type="SUPFAM" id="SSF52425">
    <property type="entry name" value="Cryptochrome/photolyase, N-terminal domain"/>
    <property type="match status" value="1"/>
</dbReference>
<comment type="similarity">
    <text evidence="6">Belongs to the DNA photolyase family.</text>
</comment>
<keyword evidence="2 4" id="KW-0274">FAD</keyword>
<accession>A0ABD4T5L9</accession>
<dbReference type="PROSITE" id="PS51645">
    <property type="entry name" value="PHR_CRY_ALPHA_BETA"/>
    <property type="match status" value="1"/>
</dbReference>